<keyword evidence="1" id="KW-0067">ATP-binding</keyword>
<dbReference type="EC" id="5.6.2.3" evidence="1"/>
<name>A0ABD3DPF7_9LAMI</name>
<dbReference type="SUPFAM" id="SSF52540">
    <property type="entry name" value="P-loop containing nucleoside triphosphate hydrolases"/>
    <property type="match status" value="1"/>
</dbReference>
<feature type="domain" description="Replication factor A C-terminal" evidence="4">
    <location>
        <begin position="519"/>
        <end position="638"/>
    </location>
</feature>
<evidence type="ECO:0000256" key="1">
    <source>
        <dbReference type="RuleBase" id="RU363044"/>
    </source>
</evidence>
<dbReference type="SUPFAM" id="SSF50249">
    <property type="entry name" value="Nucleic acid-binding proteins"/>
    <property type="match status" value="2"/>
</dbReference>
<protein>
    <recommendedName>
        <fullName evidence="1">ATP-dependent DNA helicase</fullName>
        <ecNumber evidence="1">5.6.2.3</ecNumber>
    </recommendedName>
</protein>
<comment type="caution">
    <text evidence="5">The sequence shown here is derived from an EMBL/GenBank/DDBJ whole genome shotgun (WGS) entry which is preliminary data.</text>
</comment>
<dbReference type="Proteomes" id="UP001632038">
    <property type="component" value="Unassembled WGS sequence"/>
</dbReference>
<dbReference type="GO" id="GO:0016787">
    <property type="term" value="F:hydrolase activity"/>
    <property type="evidence" value="ECO:0007669"/>
    <property type="project" value="UniProtKB-KW"/>
</dbReference>
<dbReference type="Gene3D" id="2.40.50.140">
    <property type="entry name" value="Nucleic acid-binding proteins"/>
    <property type="match status" value="2"/>
</dbReference>
<feature type="region of interest" description="Disordered" evidence="2">
    <location>
        <begin position="649"/>
        <end position="675"/>
    </location>
</feature>
<sequence>MLIWDEAPMSDRKCFECLDKTLRDIADNTELPFGGKSILLGGDFLQTLPVKVKCTRSEIIDATLPRSYLWQYFRIFKLHDNMRLKAHADHTDVTGDSSDFATWLLQIGDGLLGEADINDPQNTRHIRITPQYLIHATENRLESLINFIYDVHTLNNPSPEILSTRAIVGPTNENSDEINKLVLSLTPGECRTYESYDVMVPHGENQEAQVITGTSIGVYLPKPVFTHGQLYVALSRATSPSSLKILIEHTNETATTQMTCQRVRDIKERQIPGTIEIRVLKKWISKGKKEDLCYQFVDAYGDCIEATAEVKHIEHFDSIIQLLSCYKVSGYIATSPRTYMATVDHPASLVIGQKAIFHPEPDLSIPDVYFNFATYDALKNRIKDARLLTDYIGRVEKNSLRSTRTGKTLRKTLIRDEMKKEVEITLWPEKLHLIGDEVIPGDIVEITSMMVTEHNGRLQLESTYLATAFVNPDMPQTIDHINRLKAVPAMEPTDRNEQIATIQDIKLTSQQNIQNPKIFIFKAKIKRIHENRGWYYVLCSKCGQKLYPQQENDNLNFVCKDDDNIIPNFRYCVNATIEDPTGSTDTVFFNESMEAILSISCGDMVNKHADTTNPKIVPQLIRSITDTTRLLNLTLKTDRQIVVNNVSDVGSTTDTQSTSKAPGTSTFTPTTPVPK</sequence>
<feature type="domain" description="DNA helicase Pif1-like DEAD-box helicase" evidence="3">
    <location>
        <begin position="2"/>
        <end position="113"/>
    </location>
</feature>
<comment type="cofactor">
    <cofactor evidence="1">
        <name>Mg(2+)</name>
        <dbReference type="ChEBI" id="CHEBI:18420"/>
    </cofactor>
</comment>
<dbReference type="InterPro" id="IPR027417">
    <property type="entry name" value="P-loop_NTPase"/>
</dbReference>
<dbReference type="GO" id="GO:0043139">
    <property type="term" value="F:5'-3' DNA helicase activity"/>
    <property type="evidence" value="ECO:0007669"/>
    <property type="project" value="UniProtKB-EC"/>
</dbReference>
<gene>
    <name evidence="5" type="ORF">CASFOL_012122</name>
</gene>
<evidence type="ECO:0000259" key="4">
    <source>
        <dbReference type="Pfam" id="PF08646"/>
    </source>
</evidence>
<keyword evidence="6" id="KW-1185">Reference proteome</keyword>
<dbReference type="PANTHER" id="PTHR10492:SF96">
    <property type="entry name" value="ATP-DEPENDENT DNA HELICASE"/>
    <property type="match status" value="1"/>
</dbReference>
<evidence type="ECO:0000313" key="5">
    <source>
        <dbReference type="EMBL" id="KAL3644190.1"/>
    </source>
</evidence>
<dbReference type="EMBL" id="JAVIJP010000015">
    <property type="protein sequence ID" value="KAL3644190.1"/>
    <property type="molecule type" value="Genomic_DNA"/>
</dbReference>
<comment type="catalytic activity">
    <reaction evidence="1">
        <text>ATP + H2O = ADP + phosphate + H(+)</text>
        <dbReference type="Rhea" id="RHEA:13065"/>
        <dbReference type="ChEBI" id="CHEBI:15377"/>
        <dbReference type="ChEBI" id="CHEBI:15378"/>
        <dbReference type="ChEBI" id="CHEBI:30616"/>
        <dbReference type="ChEBI" id="CHEBI:43474"/>
        <dbReference type="ChEBI" id="CHEBI:456216"/>
        <dbReference type="EC" id="5.6.2.3"/>
    </reaction>
</comment>
<organism evidence="5 6">
    <name type="scientific">Castilleja foliolosa</name>
    <dbReference type="NCBI Taxonomy" id="1961234"/>
    <lineage>
        <taxon>Eukaryota</taxon>
        <taxon>Viridiplantae</taxon>
        <taxon>Streptophyta</taxon>
        <taxon>Embryophyta</taxon>
        <taxon>Tracheophyta</taxon>
        <taxon>Spermatophyta</taxon>
        <taxon>Magnoliopsida</taxon>
        <taxon>eudicotyledons</taxon>
        <taxon>Gunneridae</taxon>
        <taxon>Pentapetalae</taxon>
        <taxon>asterids</taxon>
        <taxon>lamiids</taxon>
        <taxon>Lamiales</taxon>
        <taxon>Orobanchaceae</taxon>
        <taxon>Pedicularideae</taxon>
        <taxon>Castillejinae</taxon>
        <taxon>Castilleja</taxon>
    </lineage>
</organism>
<keyword evidence="1" id="KW-0233">DNA recombination</keyword>
<evidence type="ECO:0000256" key="2">
    <source>
        <dbReference type="SAM" id="MobiDB-lite"/>
    </source>
</evidence>
<keyword evidence="1" id="KW-0234">DNA repair</keyword>
<dbReference type="GO" id="GO:0006281">
    <property type="term" value="P:DNA repair"/>
    <property type="evidence" value="ECO:0007669"/>
    <property type="project" value="UniProtKB-KW"/>
</dbReference>
<dbReference type="Pfam" id="PF08646">
    <property type="entry name" value="Rep_fac-A_C"/>
    <property type="match status" value="1"/>
</dbReference>
<keyword evidence="1" id="KW-0347">Helicase</keyword>
<reference evidence="6" key="1">
    <citation type="journal article" date="2024" name="IScience">
        <title>Strigolactones Initiate the Formation of Haustorium-like Structures in Castilleja.</title>
        <authorList>
            <person name="Buerger M."/>
            <person name="Peterson D."/>
            <person name="Chory J."/>
        </authorList>
    </citation>
    <scope>NUCLEOTIDE SEQUENCE [LARGE SCALE GENOMIC DNA]</scope>
</reference>
<keyword evidence="1" id="KW-0378">Hydrolase</keyword>
<dbReference type="InterPro" id="IPR012340">
    <property type="entry name" value="NA-bd_OB-fold"/>
</dbReference>
<dbReference type="GO" id="GO:0005524">
    <property type="term" value="F:ATP binding"/>
    <property type="evidence" value="ECO:0007669"/>
    <property type="project" value="UniProtKB-KW"/>
</dbReference>
<dbReference type="PANTHER" id="PTHR10492">
    <property type="match status" value="1"/>
</dbReference>
<proteinExistence type="inferred from homology"/>
<evidence type="ECO:0000259" key="3">
    <source>
        <dbReference type="Pfam" id="PF05970"/>
    </source>
</evidence>
<dbReference type="Pfam" id="PF05970">
    <property type="entry name" value="PIF1"/>
    <property type="match status" value="1"/>
</dbReference>
<dbReference type="AlphaFoldDB" id="A0ABD3DPF7"/>
<dbReference type="InterPro" id="IPR010285">
    <property type="entry name" value="DNA_helicase_pif1-like_DEAD"/>
</dbReference>
<dbReference type="Gene3D" id="3.40.50.300">
    <property type="entry name" value="P-loop containing nucleotide triphosphate hydrolases"/>
    <property type="match status" value="1"/>
</dbReference>
<comment type="similarity">
    <text evidence="1">Belongs to the helicase family.</text>
</comment>
<dbReference type="GO" id="GO:0006310">
    <property type="term" value="P:DNA recombination"/>
    <property type="evidence" value="ECO:0007669"/>
    <property type="project" value="UniProtKB-KW"/>
</dbReference>
<evidence type="ECO:0000313" key="6">
    <source>
        <dbReference type="Proteomes" id="UP001632038"/>
    </source>
</evidence>
<keyword evidence="1" id="KW-0227">DNA damage</keyword>
<dbReference type="InterPro" id="IPR013955">
    <property type="entry name" value="Rep_factor-A_C"/>
</dbReference>
<accession>A0ABD3DPF7</accession>
<keyword evidence="1" id="KW-0547">Nucleotide-binding</keyword>